<keyword evidence="2" id="KW-1185">Reference proteome</keyword>
<sequence>MSRLTDALPSELIFRIAEDICWDLETGWDSARLVPFSRTCRYIYTSVRPLIRSSIKRWDVILKAPHSPWIRSILINVRQHECGPECAMEGSKCPVPFIVRSNTTLVHLELIRCEYPFLRALATRVKGVGFPNLRYLSMTGDLAFVSSRAMIGFTSLCPNLENLVAMSLTPEWINLRRHSAAPFHLRRLHVDAGELDYPIFAWLSGTYRPRKDSPTVPTTLDHLALGMFECNTLEDMDWLPHAKDFLATLPRLSAFEHTAAGLKCLLGFTPALVHLRAQINQLPPFDVLPKGLVTLQLDKDSASVESVMFLSLRTLIEVTVRLRATEFTASIQLMWNPELCREVEDLRKECERVRIPLLVDGSGAPTVFDRWKSLIADGIAV</sequence>
<proteinExistence type="predicted"/>
<protein>
    <recommendedName>
        <fullName evidence="3">F-box domain-containing protein</fullName>
    </recommendedName>
</protein>
<evidence type="ECO:0008006" key="3">
    <source>
        <dbReference type="Google" id="ProtNLM"/>
    </source>
</evidence>
<dbReference type="Proteomes" id="UP000077266">
    <property type="component" value="Unassembled WGS sequence"/>
</dbReference>
<evidence type="ECO:0000313" key="1">
    <source>
        <dbReference type="EMBL" id="KZV92912.1"/>
    </source>
</evidence>
<dbReference type="EMBL" id="KV425999">
    <property type="protein sequence ID" value="KZV92912.1"/>
    <property type="molecule type" value="Genomic_DNA"/>
</dbReference>
<evidence type="ECO:0000313" key="2">
    <source>
        <dbReference type="Proteomes" id="UP000077266"/>
    </source>
</evidence>
<reference evidence="1 2" key="1">
    <citation type="journal article" date="2016" name="Mol. Biol. Evol.">
        <title>Comparative Genomics of Early-Diverging Mushroom-Forming Fungi Provides Insights into the Origins of Lignocellulose Decay Capabilities.</title>
        <authorList>
            <person name="Nagy L.G."/>
            <person name="Riley R."/>
            <person name="Tritt A."/>
            <person name="Adam C."/>
            <person name="Daum C."/>
            <person name="Floudas D."/>
            <person name="Sun H."/>
            <person name="Yadav J.S."/>
            <person name="Pangilinan J."/>
            <person name="Larsson K.H."/>
            <person name="Matsuura K."/>
            <person name="Barry K."/>
            <person name="Labutti K."/>
            <person name="Kuo R."/>
            <person name="Ohm R.A."/>
            <person name="Bhattacharya S.S."/>
            <person name="Shirouzu T."/>
            <person name="Yoshinaga Y."/>
            <person name="Martin F.M."/>
            <person name="Grigoriev I.V."/>
            <person name="Hibbett D.S."/>
        </authorList>
    </citation>
    <scope>NUCLEOTIDE SEQUENCE [LARGE SCALE GENOMIC DNA]</scope>
    <source>
        <strain evidence="1 2">HHB12029</strain>
    </source>
</reference>
<name>A0A165I550_EXIGL</name>
<gene>
    <name evidence="1" type="ORF">EXIGLDRAFT_58986</name>
</gene>
<dbReference type="AlphaFoldDB" id="A0A165I550"/>
<organism evidence="1 2">
    <name type="scientific">Exidia glandulosa HHB12029</name>
    <dbReference type="NCBI Taxonomy" id="1314781"/>
    <lineage>
        <taxon>Eukaryota</taxon>
        <taxon>Fungi</taxon>
        <taxon>Dikarya</taxon>
        <taxon>Basidiomycota</taxon>
        <taxon>Agaricomycotina</taxon>
        <taxon>Agaricomycetes</taxon>
        <taxon>Auriculariales</taxon>
        <taxon>Exidiaceae</taxon>
        <taxon>Exidia</taxon>
    </lineage>
</organism>
<dbReference type="InParanoid" id="A0A165I550"/>
<accession>A0A165I550</accession>